<dbReference type="GO" id="GO:0009653">
    <property type="term" value="P:anatomical structure morphogenesis"/>
    <property type="evidence" value="ECO:0007669"/>
    <property type="project" value="UniProtKB-ARBA"/>
</dbReference>
<dbReference type="InterPro" id="IPR007117">
    <property type="entry name" value="Expansin_CBD"/>
</dbReference>
<dbReference type="PROSITE" id="PS50843">
    <property type="entry name" value="EXPANSIN_CBD"/>
    <property type="match status" value="1"/>
</dbReference>
<dbReference type="InterPro" id="IPR036749">
    <property type="entry name" value="Expansin_CBD_sf"/>
</dbReference>
<evidence type="ECO:0000313" key="5">
    <source>
        <dbReference type="Proteomes" id="UP000222542"/>
    </source>
</evidence>
<dbReference type="Gene3D" id="2.40.40.10">
    <property type="entry name" value="RlpA-like domain"/>
    <property type="match status" value="1"/>
</dbReference>
<dbReference type="PRINTS" id="PR01225">
    <property type="entry name" value="EXPANSNFAMLY"/>
</dbReference>
<dbReference type="PANTHER" id="PTHR31692">
    <property type="entry name" value="EXPANSIN-B3"/>
    <property type="match status" value="1"/>
</dbReference>
<dbReference type="InterPro" id="IPR009009">
    <property type="entry name" value="RlpA-like_DPBB"/>
</dbReference>
<dbReference type="OMA" id="EVWEESH"/>
<comment type="caution">
    <text evidence="4">The sequence shown here is derived from an EMBL/GenBank/DDBJ whole genome shotgun (WGS) entry which is preliminary data.</text>
</comment>
<dbReference type="InterPro" id="IPR036908">
    <property type="entry name" value="RlpA-like_sf"/>
</dbReference>
<keyword evidence="5" id="KW-1185">Reference proteome</keyword>
<dbReference type="Pfam" id="PF01357">
    <property type="entry name" value="Expansin_C"/>
    <property type="match status" value="1"/>
</dbReference>
<evidence type="ECO:0000259" key="3">
    <source>
        <dbReference type="PROSITE" id="PS50843"/>
    </source>
</evidence>
<dbReference type="PROSITE" id="PS50842">
    <property type="entry name" value="EXPANSIN_EG45"/>
    <property type="match status" value="1"/>
</dbReference>
<reference evidence="4 5" key="2">
    <citation type="journal article" date="2017" name="Genome Biol.">
        <title>New reference genome sequences of hot pepper reveal the massive evolution of plant disease-resistance genes by retroduplication.</title>
        <authorList>
            <person name="Kim S."/>
            <person name="Park J."/>
            <person name="Yeom S.I."/>
            <person name="Kim Y.M."/>
            <person name="Seo E."/>
            <person name="Kim K.T."/>
            <person name="Kim M.S."/>
            <person name="Lee J.M."/>
            <person name="Cheong K."/>
            <person name="Shin H.S."/>
            <person name="Kim S.B."/>
            <person name="Han K."/>
            <person name="Lee J."/>
            <person name="Park M."/>
            <person name="Lee H.A."/>
            <person name="Lee H.Y."/>
            <person name="Lee Y."/>
            <person name="Oh S."/>
            <person name="Lee J.H."/>
            <person name="Choi E."/>
            <person name="Choi E."/>
            <person name="Lee S.E."/>
            <person name="Jeon J."/>
            <person name="Kim H."/>
            <person name="Choi G."/>
            <person name="Song H."/>
            <person name="Lee J."/>
            <person name="Lee S.C."/>
            <person name="Kwon J.K."/>
            <person name="Lee H.Y."/>
            <person name="Koo N."/>
            <person name="Hong Y."/>
            <person name="Kim R.W."/>
            <person name="Kang W.H."/>
            <person name="Huh J.H."/>
            <person name="Kang B.C."/>
            <person name="Yang T.J."/>
            <person name="Lee Y.H."/>
            <person name="Bennetzen J.L."/>
            <person name="Choi D."/>
        </authorList>
    </citation>
    <scope>NUCLEOTIDE SEQUENCE [LARGE SCALE GENOMIC DNA]</scope>
    <source>
        <strain evidence="5">cv. CM334</strain>
    </source>
</reference>
<accession>A0A2G3AF10</accession>
<reference evidence="4 5" key="1">
    <citation type="journal article" date="2014" name="Nat. Genet.">
        <title>Genome sequence of the hot pepper provides insights into the evolution of pungency in Capsicum species.</title>
        <authorList>
            <person name="Kim S."/>
            <person name="Park M."/>
            <person name="Yeom S.I."/>
            <person name="Kim Y.M."/>
            <person name="Lee J.M."/>
            <person name="Lee H.A."/>
            <person name="Seo E."/>
            <person name="Choi J."/>
            <person name="Cheong K."/>
            <person name="Kim K.T."/>
            <person name="Jung K."/>
            <person name="Lee G.W."/>
            <person name="Oh S.K."/>
            <person name="Bae C."/>
            <person name="Kim S.B."/>
            <person name="Lee H.Y."/>
            <person name="Kim S.Y."/>
            <person name="Kim M.S."/>
            <person name="Kang B.C."/>
            <person name="Jo Y.D."/>
            <person name="Yang H.B."/>
            <person name="Jeong H.J."/>
            <person name="Kang W.H."/>
            <person name="Kwon J.K."/>
            <person name="Shin C."/>
            <person name="Lim J.Y."/>
            <person name="Park J.H."/>
            <person name="Huh J.H."/>
            <person name="Kim J.S."/>
            <person name="Kim B.D."/>
            <person name="Cohen O."/>
            <person name="Paran I."/>
            <person name="Suh M.C."/>
            <person name="Lee S.B."/>
            <person name="Kim Y.K."/>
            <person name="Shin Y."/>
            <person name="Noh S.J."/>
            <person name="Park J."/>
            <person name="Seo Y.S."/>
            <person name="Kwon S.Y."/>
            <person name="Kim H.A."/>
            <person name="Park J.M."/>
            <person name="Kim H.J."/>
            <person name="Choi S.B."/>
            <person name="Bosland P.W."/>
            <person name="Reeves G."/>
            <person name="Jo S.H."/>
            <person name="Lee B.W."/>
            <person name="Cho H.T."/>
            <person name="Choi H.S."/>
            <person name="Lee M.S."/>
            <person name="Yu Y."/>
            <person name="Do Choi Y."/>
            <person name="Park B.S."/>
            <person name="van Deynze A."/>
            <person name="Ashrafi H."/>
            <person name="Hill T."/>
            <person name="Kim W.T."/>
            <person name="Pai H.S."/>
            <person name="Ahn H.K."/>
            <person name="Yeam I."/>
            <person name="Giovannoni J.J."/>
            <person name="Rose J.K."/>
            <person name="Sorensen I."/>
            <person name="Lee S.J."/>
            <person name="Kim R.W."/>
            <person name="Choi I.Y."/>
            <person name="Choi B.S."/>
            <person name="Lim J.S."/>
            <person name="Lee Y.H."/>
            <person name="Choi D."/>
        </authorList>
    </citation>
    <scope>NUCLEOTIDE SEQUENCE [LARGE SCALE GENOMIC DNA]</scope>
    <source>
        <strain evidence="5">cv. CM334</strain>
    </source>
</reference>
<feature type="non-terminal residue" evidence="4">
    <location>
        <position position="1"/>
    </location>
</feature>
<dbReference type="AlphaFoldDB" id="A0A2G3AF10"/>
<dbReference type="SUPFAM" id="SSF50685">
    <property type="entry name" value="Barwin-like endoglucanases"/>
    <property type="match status" value="1"/>
</dbReference>
<evidence type="ECO:0000259" key="2">
    <source>
        <dbReference type="PROSITE" id="PS50842"/>
    </source>
</evidence>
<dbReference type="Pfam" id="PF03330">
    <property type="entry name" value="DPBB_1"/>
    <property type="match status" value="1"/>
</dbReference>
<dbReference type="PANTHER" id="PTHR31692:SF2">
    <property type="entry name" value="EXPANSIN-LIKE B1"/>
    <property type="match status" value="1"/>
</dbReference>
<dbReference type="EMBL" id="AYRZ02000001">
    <property type="protein sequence ID" value="PHT92822.1"/>
    <property type="molecule type" value="Genomic_DNA"/>
</dbReference>
<sequence>GACGYGEYGRTVNSGAFCGVSKLYSNGTSCGACYHVKCKHPEYCNEEGTDVVVTDSGEENAEFILSFSAYAKLAKPLMVAKLVAEGEVDIEYQRVPCKYATGAHLMVKVHESSKFPNYLAIVLLNKGGLSDITAIEVWEESHKQWKSMVRIFGAVWAVSDPPKGALKCRFQVRGSAGVHEGGHLEECRDFSYCRRFKVEEVRQAVRRMRRGRATGPDEIPVEFWKFVGEAGLRWLTGLFNEIFKTAKMPEAWRWSTMIPLYKNKGDIQSCNNYRGLSY</sequence>
<evidence type="ECO:0000256" key="1">
    <source>
        <dbReference type="RuleBase" id="RU003460"/>
    </source>
</evidence>
<name>A0A2G3AF10_CAPAN</name>
<proteinExistence type="inferred from homology"/>
<evidence type="ECO:0000313" key="4">
    <source>
        <dbReference type="EMBL" id="PHT92822.1"/>
    </source>
</evidence>
<organism evidence="4 5">
    <name type="scientific">Capsicum annuum</name>
    <name type="common">Capsicum pepper</name>
    <dbReference type="NCBI Taxonomy" id="4072"/>
    <lineage>
        <taxon>Eukaryota</taxon>
        <taxon>Viridiplantae</taxon>
        <taxon>Streptophyta</taxon>
        <taxon>Embryophyta</taxon>
        <taxon>Tracheophyta</taxon>
        <taxon>Spermatophyta</taxon>
        <taxon>Magnoliopsida</taxon>
        <taxon>eudicotyledons</taxon>
        <taxon>Gunneridae</taxon>
        <taxon>Pentapetalae</taxon>
        <taxon>asterids</taxon>
        <taxon>lamiids</taxon>
        <taxon>Solanales</taxon>
        <taxon>Solanaceae</taxon>
        <taxon>Solanoideae</taxon>
        <taxon>Capsiceae</taxon>
        <taxon>Capsicum</taxon>
    </lineage>
</organism>
<dbReference type="InterPro" id="IPR007112">
    <property type="entry name" value="Expansin/allergen_DPBB_dom"/>
</dbReference>
<gene>
    <name evidence="4" type="ORF">T459_00704</name>
</gene>
<dbReference type="SUPFAM" id="SSF49590">
    <property type="entry name" value="PHL pollen allergen"/>
    <property type="match status" value="1"/>
</dbReference>
<dbReference type="Gramene" id="PHT92822">
    <property type="protein sequence ID" value="PHT92822"/>
    <property type="gene ID" value="T459_00704"/>
</dbReference>
<dbReference type="Gene3D" id="2.60.40.760">
    <property type="entry name" value="Expansin, cellulose-binding-like domain"/>
    <property type="match status" value="1"/>
</dbReference>
<feature type="domain" description="Expansin-like CBD" evidence="3">
    <location>
        <begin position="117"/>
        <end position="182"/>
    </location>
</feature>
<feature type="domain" description="Expansin-like EG45" evidence="2">
    <location>
        <begin position="1"/>
        <end position="102"/>
    </location>
</feature>
<comment type="similarity">
    <text evidence="1">Belongs to the expansin family.</text>
</comment>
<dbReference type="InterPro" id="IPR007118">
    <property type="entry name" value="Expan_Lol_pI"/>
</dbReference>
<protein>
    <submittedName>
        <fullName evidence="4">Expansin-like B1</fullName>
    </submittedName>
</protein>
<dbReference type="GO" id="GO:0005576">
    <property type="term" value="C:extracellular region"/>
    <property type="evidence" value="ECO:0007669"/>
    <property type="project" value="InterPro"/>
</dbReference>
<dbReference type="Proteomes" id="UP000222542">
    <property type="component" value="Unassembled WGS sequence"/>
</dbReference>